<reference evidence="4" key="1">
    <citation type="journal article" date="2009" name="BMC Bioinformatics">
        <title>The Mycoplasma conjunctivae genome sequencing, annotation and analysis.</title>
        <authorList>
            <person name="Calderon-Copete S.P."/>
            <person name="Wigger G."/>
            <person name="Wunderlin C."/>
            <person name="Schmidheini T."/>
            <person name="Frey J."/>
            <person name="Quail M.A."/>
            <person name="Falquet L."/>
        </authorList>
    </citation>
    <scope>NUCLEOTIDE SEQUENCE [LARGE SCALE GENOMIC DNA]</scope>
    <source>
        <strain evidence="4">ATCC 25834 / NCTC 10147 / HRC/581</strain>
    </source>
</reference>
<dbReference type="eggNOG" id="COG3557">
    <property type="taxonomic scope" value="Bacteria"/>
</dbReference>
<dbReference type="Pfam" id="PF04167">
    <property type="entry name" value="DUF402"/>
    <property type="match status" value="1"/>
</dbReference>
<dbReference type="Proteomes" id="UP000001491">
    <property type="component" value="Chromosome"/>
</dbReference>
<sequence length="190" mass="22901">MQSFLHKFRKNTVNIQVYKYDGTLYRQYNKATIIEMNDEEIIVNLQGVRVVECENKEIDKKKCWHIKTKCIWVFRSNTFYNAIISLKNNTQASYYINLSSDYIFEDNTIKFIDYDYDIKVLENKNFEIVDKCDFDSNKILMQYPQHLCQALTQQSQELLKDYVLVQGIFDSKYIKKYLGLCRCRRCYKLF</sequence>
<protein>
    <submittedName>
        <fullName evidence="3">RNAse G and E associated domain containing pro</fullName>
    </submittedName>
</protein>
<name>C5J6D3_MESCH</name>
<evidence type="ECO:0000256" key="1">
    <source>
        <dbReference type="ARBA" id="ARBA00022801"/>
    </source>
</evidence>
<dbReference type="PANTHER" id="PTHR39159">
    <property type="match status" value="1"/>
</dbReference>
<organism evidence="3 4">
    <name type="scientific">Mesomycoplasma conjunctivae (strain ATCC 25834 / NCTC 10147 / HRC/581)</name>
    <name type="common">Mycoplasma conjunctivae</name>
    <dbReference type="NCBI Taxonomy" id="572263"/>
    <lineage>
        <taxon>Bacteria</taxon>
        <taxon>Bacillati</taxon>
        <taxon>Mycoplasmatota</taxon>
        <taxon>Mycoplasmoidales</taxon>
        <taxon>Metamycoplasmataceae</taxon>
        <taxon>Mesomycoplasma</taxon>
    </lineage>
</organism>
<dbReference type="InterPro" id="IPR050212">
    <property type="entry name" value="Ntdp-like"/>
</dbReference>
<evidence type="ECO:0000313" key="3">
    <source>
        <dbReference type="EMBL" id="CAT05025.1"/>
    </source>
</evidence>
<dbReference type="GO" id="GO:0016787">
    <property type="term" value="F:hydrolase activity"/>
    <property type="evidence" value="ECO:0007669"/>
    <property type="project" value="UniProtKB-KW"/>
</dbReference>
<dbReference type="InterPro" id="IPR035930">
    <property type="entry name" value="FomD-like_sf"/>
</dbReference>
<accession>C5J6D3</accession>
<keyword evidence="1" id="KW-0378">Hydrolase</keyword>
<dbReference type="EMBL" id="FM864216">
    <property type="protein sequence ID" value="CAT05025.1"/>
    <property type="molecule type" value="Genomic_DNA"/>
</dbReference>
<dbReference type="KEGG" id="mco:MCJ_003340"/>
<gene>
    <name evidence="3" type="ordered locus">MCJ_003340</name>
</gene>
<dbReference type="AlphaFoldDB" id="C5J6D3"/>
<proteinExistence type="predicted"/>
<dbReference type="Gene3D" id="2.40.380.10">
    <property type="entry name" value="FomD-like"/>
    <property type="match status" value="1"/>
</dbReference>
<dbReference type="PANTHER" id="PTHR39159:SF1">
    <property type="entry name" value="UPF0374 PROTEIN YGAC"/>
    <property type="match status" value="1"/>
</dbReference>
<dbReference type="SUPFAM" id="SSF159234">
    <property type="entry name" value="FomD-like"/>
    <property type="match status" value="1"/>
</dbReference>
<evidence type="ECO:0000313" key="4">
    <source>
        <dbReference type="Proteomes" id="UP000001491"/>
    </source>
</evidence>
<dbReference type="HOGENOM" id="CLU_109787_1_0_14"/>
<keyword evidence="4" id="KW-1185">Reference proteome</keyword>
<dbReference type="InterPro" id="IPR007295">
    <property type="entry name" value="DUF402"/>
</dbReference>
<evidence type="ECO:0000259" key="2">
    <source>
        <dbReference type="Pfam" id="PF04167"/>
    </source>
</evidence>
<feature type="domain" description="DUF402" evidence="2">
    <location>
        <begin position="21"/>
        <end position="160"/>
    </location>
</feature>